<comment type="similarity">
    <text evidence="1">Belongs to the heat shock protein 90 family.</text>
</comment>
<protein>
    <submittedName>
        <fullName evidence="5">Uncharacterized protein</fullName>
    </submittedName>
</protein>
<dbReference type="GO" id="GO:0140662">
    <property type="term" value="F:ATP-dependent protein folding chaperone"/>
    <property type="evidence" value="ECO:0007669"/>
    <property type="project" value="InterPro"/>
</dbReference>
<dbReference type="InterPro" id="IPR036890">
    <property type="entry name" value="HATPase_C_sf"/>
</dbReference>
<dbReference type="Proteomes" id="UP000639772">
    <property type="component" value="Chromosome 6"/>
</dbReference>
<dbReference type="PANTHER" id="PTHR11528">
    <property type="entry name" value="HEAT SHOCK PROTEIN 90 FAMILY MEMBER"/>
    <property type="match status" value="1"/>
</dbReference>
<dbReference type="SUPFAM" id="SSF55874">
    <property type="entry name" value="ATPase domain of HSP90 chaperone/DNA topoisomerase II/histidine kinase"/>
    <property type="match status" value="1"/>
</dbReference>
<evidence type="ECO:0000313" key="6">
    <source>
        <dbReference type="Proteomes" id="UP000639772"/>
    </source>
</evidence>
<dbReference type="Gene3D" id="3.30.565.10">
    <property type="entry name" value="Histidine kinase-like ATPase, C-terminal domain"/>
    <property type="match status" value="1"/>
</dbReference>
<gene>
    <name evidence="5" type="ORF">HPP92_012333</name>
</gene>
<dbReference type="AlphaFoldDB" id="A0A835QWQ0"/>
<evidence type="ECO:0000256" key="2">
    <source>
        <dbReference type="ARBA" id="ARBA00022741"/>
    </source>
</evidence>
<evidence type="ECO:0000313" key="5">
    <source>
        <dbReference type="EMBL" id="KAG0477614.1"/>
    </source>
</evidence>
<accession>A0A835QWQ0</accession>
<evidence type="ECO:0000256" key="3">
    <source>
        <dbReference type="ARBA" id="ARBA00022840"/>
    </source>
</evidence>
<dbReference type="EMBL" id="JADCNM010000006">
    <property type="protein sequence ID" value="KAG0477614.1"/>
    <property type="molecule type" value="Genomic_DNA"/>
</dbReference>
<reference evidence="5 6" key="1">
    <citation type="journal article" date="2020" name="Nat. Food">
        <title>A phased Vanilla planifolia genome enables genetic improvement of flavour and production.</title>
        <authorList>
            <person name="Hasing T."/>
            <person name="Tang H."/>
            <person name="Brym M."/>
            <person name="Khazi F."/>
            <person name="Huang T."/>
            <person name="Chambers A.H."/>
        </authorList>
    </citation>
    <scope>NUCLEOTIDE SEQUENCE [LARGE SCALE GENOMIC DNA]</scope>
    <source>
        <tissue evidence="5">Leaf</tissue>
    </source>
</reference>
<proteinExistence type="inferred from homology"/>
<evidence type="ECO:0000256" key="4">
    <source>
        <dbReference type="ARBA" id="ARBA00023186"/>
    </source>
</evidence>
<keyword evidence="3" id="KW-0067">ATP-binding</keyword>
<sequence length="165" mass="18790">MTRIMRDNDDRWIFHVGQIEPFLRGSSTGRNRRSVIFVDLVGRKIQVNAEDSDDSDGLVDPPKEAESISRGICELMQKVRVQAEVSQLMDIIINSLYSNKDIFFEIISNASDALDKIRFLSLTDKEVLGEGDNTKLEIQRSDKLQSLSWEMVMFLQHLPTQIGSS</sequence>
<evidence type="ECO:0000256" key="1">
    <source>
        <dbReference type="ARBA" id="ARBA00008239"/>
    </source>
</evidence>
<dbReference type="GO" id="GO:0051082">
    <property type="term" value="F:unfolded protein binding"/>
    <property type="evidence" value="ECO:0007669"/>
    <property type="project" value="InterPro"/>
</dbReference>
<dbReference type="GO" id="GO:0016887">
    <property type="term" value="F:ATP hydrolysis activity"/>
    <property type="evidence" value="ECO:0007669"/>
    <property type="project" value="InterPro"/>
</dbReference>
<dbReference type="GO" id="GO:0005524">
    <property type="term" value="F:ATP binding"/>
    <property type="evidence" value="ECO:0007669"/>
    <property type="project" value="UniProtKB-KW"/>
</dbReference>
<name>A0A835QWQ0_VANPL</name>
<keyword evidence="2" id="KW-0547">Nucleotide-binding</keyword>
<keyword evidence="4" id="KW-0143">Chaperone</keyword>
<organism evidence="5 6">
    <name type="scientific">Vanilla planifolia</name>
    <name type="common">Vanilla</name>
    <dbReference type="NCBI Taxonomy" id="51239"/>
    <lineage>
        <taxon>Eukaryota</taxon>
        <taxon>Viridiplantae</taxon>
        <taxon>Streptophyta</taxon>
        <taxon>Embryophyta</taxon>
        <taxon>Tracheophyta</taxon>
        <taxon>Spermatophyta</taxon>
        <taxon>Magnoliopsida</taxon>
        <taxon>Liliopsida</taxon>
        <taxon>Asparagales</taxon>
        <taxon>Orchidaceae</taxon>
        <taxon>Vanilloideae</taxon>
        <taxon>Vanilleae</taxon>
        <taxon>Vanilla</taxon>
    </lineage>
</organism>
<dbReference type="OrthoDB" id="689736at2759"/>
<dbReference type="InterPro" id="IPR001404">
    <property type="entry name" value="Hsp90_fam"/>
</dbReference>
<comment type="caution">
    <text evidence="5">The sequence shown here is derived from an EMBL/GenBank/DDBJ whole genome shotgun (WGS) entry which is preliminary data.</text>
</comment>